<gene>
    <name evidence="1" type="ORF">ACFOZ9_10870</name>
</gene>
<keyword evidence="2" id="KW-1185">Reference proteome</keyword>
<evidence type="ECO:0000313" key="1">
    <source>
        <dbReference type="EMBL" id="MFC4426719.1"/>
    </source>
</evidence>
<dbReference type="Proteomes" id="UP001595998">
    <property type="component" value="Unassembled WGS sequence"/>
</dbReference>
<name>A0ABV8XPC6_9DEIO</name>
<protein>
    <recommendedName>
        <fullName evidence="3">DinB family protein</fullName>
    </recommendedName>
</protein>
<evidence type="ECO:0008006" key="3">
    <source>
        <dbReference type="Google" id="ProtNLM"/>
    </source>
</evidence>
<proteinExistence type="predicted"/>
<reference evidence="2" key="1">
    <citation type="journal article" date="2019" name="Int. J. Syst. Evol. Microbiol.">
        <title>The Global Catalogue of Microorganisms (GCM) 10K type strain sequencing project: providing services to taxonomists for standard genome sequencing and annotation.</title>
        <authorList>
            <consortium name="The Broad Institute Genomics Platform"/>
            <consortium name="The Broad Institute Genome Sequencing Center for Infectious Disease"/>
            <person name="Wu L."/>
            <person name="Ma J."/>
        </authorList>
    </citation>
    <scope>NUCLEOTIDE SEQUENCE [LARGE SCALE GENOMIC DNA]</scope>
    <source>
        <strain evidence="2">CCUG 56029</strain>
    </source>
</reference>
<dbReference type="RefSeq" id="WP_380039472.1">
    <property type="nucleotide sequence ID" value="NZ_JBHSEH010000009.1"/>
</dbReference>
<accession>A0ABV8XPC6</accession>
<evidence type="ECO:0000313" key="2">
    <source>
        <dbReference type="Proteomes" id="UP001595998"/>
    </source>
</evidence>
<organism evidence="1 2">
    <name type="scientific">Deinococcus navajonensis</name>
    <dbReference type="NCBI Taxonomy" id="309884"/>
    <lineage>
        <taxon>Bacteria</taxon>
        <taxon>Thermotogati</taxon>
        <taxon>Deinococcota</taxon>
        <taxon>Deinococci</taxon>
        <taxon>Deinococcales</taxon>
        <taxon>Deinococcaceae</taxon>
        <taxon>Deinococcus</taxon>
    </lineage>
</organism>
<dbReference type="EMBL" id="JBHSEH010000009">
    <property type="protein sequence ID" value="MFC4426719.1"/>
    <property type="molecule type" value="Genomic_DNA"/>
</dbReference>
<sequence>MTPDLLRETLREVLYGPDLKFGMGTGLFSEQEAGLLRAAHALTFVQARTPAGPGRPCASQVVIHLRQHLEHTAALLRDPYALRPDEPEAWDHAPGTEREWRGELVRLAQAGQALYEALFMPLDTQGQRTAYAALLHAAYHTGALRFHVANLQAAQG</sequence>
<comment type="caution">
    <text evidence="1">The sequence shown here is derived from an EMBL/GenBank/DDBJ whole genome shotgun (WGS) entry which is preliminary data.</text>
</comment>